<dbReference type="STRING" id="1314781.A0A165QUJ1"/>
<dbReference type="CDD" id="cd20557">
    <property type="entry name" value="CYCLIN_ScPCL1-like"/>
    <property type="match status" value="1"/>
</dbReference>
<dbReference type="PANTHER" id="PTHR15615">
    <property type="match status" value="1"/>
</dbReference>
<sequence>MPHAVPPKPISRPILKHKQQRPTARAQTRQQLASDFHVQPMRPNQTFEAWTRVARNHADIIRAIGEGASSASESSVTDVSYTSSQGIHPSHLSPSLSPSPNVFVATSGWYSINQRRHLDASAQQHANSAASDDWAPSPSAPLTRDALYSLDAASNGHNVYSPSPDSAVISFCSTNFSDIDQRGSRGTTNYADDERFTDVSPDSSLWASDPVDDVVSDIVFDENSPPAEPAGDYLVSHVAPEDLRGSSLQLTLSPPVENAYEESALAPPPAYEDYSAAPVVEDYIPAPVVEEYTEIVIEGPSGPPVITPEYRKLADHLSEWVADWLWDLVNSPNFDVVLAMKSNAVGRQVCSSTSSVQLLTSHSRHREHNVAPAFLAENIRSILLATLLQPSAVFLALWYIKRLPVYNVNGAAQRFRSVLFGEGDYPAGSEHKRALELYAPFKLFVNGVLLASKMLDDTTFSNKVWHEISQITIREINTLELASLELFDHDLTVPSDVWPKWLETLRYTHIACAPYPAPIGPARETPHGAILHLLNTLIDANASRPNAYDGPIFLGIEERIAQRLKALCLVFDIDEMDEDGPIREEYRRSRRPSNEVPTRLPPPDLPPPAAWQPALDPIVPRASKNATYQQWPSADTYTTTFSYGIPAYAPVEQTIPRSYYWNARAAYSFPTPPDVAYTAHTYFPAPAYCVATCCT</sequence>
<evidence type="ECO:0008006" key="4">
    <source>
        <dbReference type="Google" id="ProtNLM"/>
    </source>
</evidence>
<feature type="region of interest" description="Disordered" evidence="1">
    <location>
        <begin position="1"/>
        <end position="31"/>
    </location>
</feature>
<proteinExistence type="predicted"/>
<organism evidence="2 3">
    <name type="scientific">Exidia glandulosa HHB12029</name>
    <dbReference type="NCBI Taxonomy" id="1314781"/>
    <lineage>
        <taxon>Eukaryota</taxon>
        <taxon>Fungi</taxon>
        <taxon>Dikarya</taxon>
        <taxon>Basidiomycota</taxon>
        <taxon>Agaricomycotina</taxon>
        <taxon>Agaricomycetes</taxon>
        <taxon>Auriculariales</taxon>
        <taxon>Exidiaceae</taxon>
        <taxon>Exidia</taxon>
    </lineage>
</organism>
<accession>A0A165QUJ1</accession>
<dbReference type="GO" id="GO:0005634">
    <property type="term" value="C:nucleus"/>
    <property type="evidence" value="ECO:0007669"/>
    <property type="project" value="TreeGrafter"/>
</dbReference>
<dbReference type="OrthoDB" id="286814at2759"/>
<dbReference type="GO" id="GO:0000307">
    <property type="term" value="C:cyclin-dependent protein kinase holoenzyme complex"/>
    <property type="evidence" value="ECO:0007669"/>
    <property type="project" value="TreeGrafter"/>
</dbReference>
<feature type="region of interest" description="Disordered" evidence="1">
    <location>
        <begin position="582"/>
        <end position="606"/>
    </location>
</feature>
<feature type="region of interest" description="Disordered" evidence="1">
    <location>
        <begin position="67"/>
        <end position="98"/>
    </location>
</feature>
<keyword evidence="3" id="KW-1185">Reference proteome</keyword>
<evidence type="ECO:0000313" key="3">
    <source>
        <dbReference type="Proteomes" id="UP000077266"/>
    </source>
</evidence>
<dbReference type="GO" id="GO:0019901">
    <property type="term" value="F:protein kinase binding"/>
    <property type="evidence" value="ECO:0007669"/>
    <property type="project" value="InterPro"/>
</dbReference>
<dbReference type="Proteomes" id="UP000077266">
    <property type="component" value="Unassembled WGS sequence"/>
</dbReference>
<evidence type="ECO:0000256" key="1">
    <source>
        <dbReference type="SAM" id="MobiDB-lite"/>
    </source>
</evidence>
<feature type="compositionally biased region" description="Polar residues" evidence="1">
    <location>
        <begin position="76"/>
        <end position="87"/>
    </location>
</feature>
<protein>
    <recommendedName>
        <fullName evidence="4">Cyclin N-terminal domain-containing protein</fullName>
    </recommendedName>
</protein>
<feature type="compositionally biased region" description="Pro residues" evidence="1">
    <location>
        <begin position="1"/>
        <end position="10"/>
    </location>
</feature>
<dbReference type="AlphaFoldDB" id="A0A165QUJ1"/>
<dbReference type="EMBL" id="KV425882">
    <property type="protein sequence ID" value="KZW04091.1"/>
    <property type="molecule type" value="Genomic_DNA"/>
</dbReference>
<name>A0A165QUJ1_EXIGL</name>
<gene>
    <name evidence="2" type="ORF">EXIGLDRAFT_690750</name>
</gene>
<dbReference type="Pfam" id="PF08613">
    <property type="entry name" value="Cyclin"/>
    <property type="match status" value="1"/>
</dbReference>
<dbReference type="InParanoid" id="A0A165QUJ1"/>
<feature type="compositionally biased region" description="Low complexity" evidence="1">
    <location>
        <begin position="88"/>
        <end position="98"/>
    </location>
</feature>
<dbReference type="InterPro" id="IPR013922">
    <property type="entry name" value="Cyclin_PHO80-like"/>
</dbReference>
<dbReference type="GO" id="GO:0016538">
    <property type="term" value="F:cyclin-dependent protein serine/threonine kinase regulator activity"/>
    <property type="evidence" value="ECO:0007669"/>
    <property type="project" value="TreeGrafter"/>
</dbReference>
<dbReference type="PANTHER" id="PTHR15615:SF108">
    <property type="entry name" value="PROTEIN CNPPD1"/>
    <property type="match status" value="1"/>
</dbReference>
<feature type="compositionally biased region" description="Low complexity" evidence="1">
    <location>
        <begin position="21"/>
        <end position="31"/>
    </location>
</feature>
<evidence type="ECO:0000313" key="2">
    <source>
        <dbReference type="EMBL" id="KZW04091.1"/>
    </source>
</evidence>
<dbReference type="Gene3D" id="1.10.472.10">
    <property type="entry name" value="Cyclin-like"/>
    <property type="match status" value="1"/>
</dbReference>
<feature type="region of interest" description="Disordered" evidence="1">
    <location>
        <begin position="182"/>
        <end position="204"/>
    </location>
</feature>
<reference evidence="2 3" key="1">
    <citation type="journal article" date="2016" name="Mol. Biol. Evol.">
        <title>Comparative Genomics of Early-Diverging Mushroom-Forming Fungi Provides Insights into the Origins of Lignocellulose Decay Capabilities.</title>
        <authorList>
            <person name="Nagy L.G."/>
            <person name="Riley R."/>
            <person name="Tritt A."/>
            <person name="Adam C."/>
            <person name="Daum C."/>
            <person name="Floudas D."/>
            <person name="Sun H."/>
            <person name="Yadav J.S."/>
            <person name="Pangilinan J."/>
            <person name="Larsson K.H."/>
            <person name="Matsuura K."/>
            <person name="Barry K."/>
            <person name="Labutti K."/>
            <person name="Kuo R."/>
            <person name="Ohm R.A."/>
            <person name="Bhattacharya S.S."/>
            <person name="Shirouzu T."/>
            <person name="Yoshinaga Y."/>
            <person name="Martin F.M."/>
            <person name="Grigoriev I.V."/>
            <person name="Hibbett D.S."/>
        </authorList>
    </citation>
    <scope>NUCLEOTIDE SEQUENCE [LARGE SCALE GENOMIC DNA]</scope>
    <source>
        <strain evidence="2 3">HHB12029</strain>
    </source>
</reference>